<dbReference type="EC" id="1.11.1.9" evidence="2"/>
<protein>
    <submittedName>
        <fullName evidence="2">Glutathione peroxidase @ Thioredoxin peroxidase</fullName>
        <ecNumber evidence="2">1.11.1.15</ecNumber>
        <ecNumber evidence="2">1.11.1.9</ecNumber>
    </submittedName>
</protein>
<dbReference type="GO" id="GO:0004602">
    <property type="term" value="F:glutathione peroxidase activity"/>
    <property type="evidence" value="ECO:0007669"/>
    <property type="project" value="UniProtKB-EC"/>
</dbReference>
<feature type="non-terminal residue" evidence="2">
    <location>
        <position position="126"/>
    </location>
</feature>
<feature type="region of interest" description="Disordered" evidence="1">
    <location>
        <begin position="1"/>
        <end position="126"/>
    </location>
</feature>
<organism evidence="2">
    <name type="scientific">uncultured Solirubrobacteraceae bacterium</name>
    <dbReference type="NCBI Taxonomy" id="1162706"/>
    <lineage>
        <taxon>Bacteria</taxon>
        <taxon>Bacillati</taxon>
        <taxon>Actinomycetota</taxon>
        <taxon>Thermoleophilia</taxon>
        <taxon>Solirubrobacterales</taxon>
        <taxon>Solirubrobacteraceae</taxon>
        <taxon>environmental samples</taxon>
    </lineage>
</organism>
<accession>A0A6J4RM75</accession>
<feature type="compositionally biased region" description="Low complexity" evidence="1">
    <location>
        <begin position="46"/>
        <end position="75"/>
    </location>
</feature>
<feature type="compositionally biased region" description="Low complexity" evidence="1">
    <location>
        <begin position="116"/>
        <end position="126"/>
    </location>
</feature>
<keyword evidence="2" id="KW-0575">Peroxidase</keyword>
<gene>
    <name evidence="2" type="ORF">AVDCRST_MAG13-724</name>
</gene>
<dbReference type="AlphaFoldDB" id="A0A6J4RM75"/>
<evidence type="ECO:0000313" key="2">
    <source>
        <dbReference type="EMBL" id="CAA9474607.1"/>
    </source>
</evidence>
<feature type="compositionally biased region" description="Basic residues" evidence="1">
    <location>
        <begin position="31"/>
        <end position="41"/>
    </location>
</feature>
<proteinExistence type="predicted"/>
<reference evidence="2" key="1">
    <citation type="submission" date="2020-02" db="EMBL/GenBank/DDBJ databases">
        <authorList>
            <person name="Meier V. D."/>
        </authorList>
    </citation>
    <scope>NUCLEOTIDE SEQUENCE</scope>
    <source>
        <strain evidence="2">AVDCRST_MAG13</strain>
    </source>
</reference>
<feature type="compositionally biased region" description="Low complexity" evidence="1">
    <location>
        <begin position="82"/>
        <end position="106"/>
    </location>
</feature>
<feature type="non-terminal residue" evidence="2">
    <location>
        <position position="1"/>
    </location>
</feature>
<keyword evidence="2" id="KW-0560">Oxidoreductase</keyword>
<name>A0A6J4RM75_9ACTN</name>
<dbReference type="EMBL" id="CADCVO010000105">
    <property type="protein sequence ID" value="CAA9474607.1"/>
    <property type="molecule type" value="Genomic_DNA"/>
</dbReference>
<feature type="compositionally biased region" description="Low complexity" evidence="1">
    <location>
        <begin position="1"/>
        <end position="19"/>
    </location>
</feature>
<dbReference type="EC" id="1.11.1.15" evidence="2"/>
<evidence type="ECO:0000256" key="1">
    <source>
        <dbReference type="SAM" id="MobiDB-lite"/>
    </source>
</evidence>
<sequence>SASTPGSSASSRRSTAPTAVGASWCSASRRTTSRARSRGRTPRSPPSARRTSASRSPCSPRRRSPGTGRRTSSGGSPPPPSRRAGTSRSTCSTGAGGSCSASTPTCRRTRRRCGRRSTGCSPAAGP</sequence>